<dbReference type="RefSeq" id="WP_034638954.1">
    <property type="nucleotide sequence ID" value="NZ_CBCSJC010000005.1"/>
</dbReference>
<dbReference type="GO" id="GO:0032259">
    <property type="term" value="P:methylation"/>
    <property type="evidence" value="ECO:0007669"/>
    <property type="project" value="UniProtKB-KW"/>
</dbReference>
<dbReference type="STRING" id="574376.BAMA_22180"/>
<reference evidence="2 3" key="1">
    <citation type="submission" date="2014-06" db="EMBL/GenBank/DDBJ databases">
        <title>Draft genome sequence of Bacillus manliponensis JCM 15802 (MCCC 1A00708).</title>
        <authorList>
            <person name="Lai Q."/>
            <person name="Liu Y."/>
            <person name="Shao Z."/>
        </authorList>
    </citation>
    <scope>NUCLEOTIDE SEQUENCE [LARGE SCALE GENOMIC DNA]</scope>
    <source>
        <strain evidence="2 3">JCM 15802</strain>
    </source>
</reference>
<dbReference type="OrthoDB" id="5881184at2"/>
<organism evidence="2 3">
    <name type="scientific">Bacillus manliponensis</name>
    <dbReference type="NCBI Taxonomy" id="574376"/>
    <lineage>
        <taxon>Bacteria</taxon>
        <taxon>Bacillati</taxon>
        <taxon>Bacillota</taxon>
        <taxon>Bacilli</taxon>
        <taxon>Bacillales</taxon>
        <taxon>Bacillaceae</taxon>
        <taxon>Bacillus</taxon>
        <taxon>Bacillus cereus group</taxon>
    </lineage>
</organism>
<keyword evidence="2" id="KW-0808">Transferase</keyword>
<dbReference type="EMBL" id="JOTN01000007">
    <property type="protein sequence ID" value="KEK19504.1"/>
    <property type="molecule type" value="Genomic_DNA"/>
</dbReference>
<accession>A0A073JWY7</accession>
<dbReference type="FunFam" id="3.40.50.150:FF:000136">
    <property type="entry name" value="tRNA (Adenine(22)-N(1))-methyltransferase TrmK"/>
    <property type="match status" value="1"/>
</dbReference>
<keyword evidence="3" id="KW-1185">Reference proteome</keyword>
<feature type="coiled-coil region" evidence="1">
    <location>
        <begin position="190"/>
        <end position="224"/>
    </location>
</feature>
<dbReference type="InterPro" id="IPR029063">
    <property type="entry name" value="SAM-dependent_MTases_sf"/>
</dbReference>
<gene>
    <name evidence="2" type="ORF">BAMA_22180</name>
</gene>
<name>A0A073JWY7_9BACI</name>
<keyword evidence="1" id="KW-0175">Coiled coil</keyword>
<dbReference type="AlphaFoldDB" id="A0A073JWY7"/>
<evidence type="ECO:0000256" key="1">
    <source>
        <dbReference type="SAM" id="Coils"/>
    </source>
</evidence>
<dbReference type="Pfam" id="PF04816">
    <property type="entry name" value="TrmK"/>
    <property type="match status" value="1"/>
</dbReference>
<dbReference type="GO" id="GO:0160105">
    <property type="term" value="F:tRNA (adenine(22)-N1)-methyltransferase activity"/>
    <property type="evidence" value="ECO:0007669"/>
    <property type="project" value="InterPro"/>
</dbReference>
<comment type="caution">
    <text evidence="2">The sequence shown here is derived from an EMBL/GenBank/DDBJ whole genome shotgun (WGS) entry which is preliminary data.</text>
</comment>
<dbReference type="PIRSF" id="PIRSF018637">
    <property type="entry name" value="TrmK"/>
    <property type="match status" value="1"/>
</dbReference>
<dbReference type="PANTHER" id="PTHR38451">
    <property type="entry name" value="TRNA (ADENINE(22)-N(1))-METHYLTRANSFERASE"/>
    <property type="match status" value="1"/>
</dbReference>
<dbReference type="Proteomes" id="UP000027822">
    <property type="component" value="Unassembled WGS sequence"/>
</dbReference>
<dbReference type="eggNOG" id="COG2384">
    <property type="taxonomic scope" value="Bacteria"/>
</dbReference>
<sequence length="235" mass="25990">MNEVKLSKRLEEVVLEVPVGATVADIGSDHAYLPCYAILQGIASKAVAGEVVEGPFCSAQATVAQCGLKDKIDVRKGSGLAVISPGEVDAITIAGMGGALIRDILEDGKEKLEGVTRLILQPNIAAHHIREWFIENGWELIKEKIVKEDGKIYEILVGERGDTLRPYNIQKEEALLMGPFLMKGKSEVFAEKWTNEVKNFKNILAQLERATETEETKVKREEILHKIRMVEEVLA</sequence>
<protein>
    <submittedName>
        <fullName evidence="2">SAM-dependent methyltransferase</fullName>
    </submittedName>
</protein>
<dbReference type="SUPFAM" id="SSF53335">
    <property type="entry name" value="S-adenosyl-L-methionine-dependent methyltransferases"/>
    <property type="match status" value="1"/>
</dbReference>
<proteinExistence type="predicted"/>
<dbReference type="Gene3D" id="3.40.50.150">
    <property type="entry name" value="Vaccinia Virus protein VP39"/>
    <property type="match status" value="1"/>
</dbReference>
<evidence type="ECO:0000313" key="3">
    <source>
        <dbReference type="Proteomes" id="UP000027822"/>
    </source>
</evidence>
<keyword evidence="2" id="KW-0489">Methyltransferase</keyword>
<dbReference type="PANTHER" id="PTHR38451:SF1">
    <property type="entry name" value="TRNA (ADENINE(22)-N(1))-METHYLTRANSFERASE"/>
    <property type="match status" value="1"/>
</dbReference>
<evidence type="ECO:0000313" key="2">
    <source>
        <dbReference type="EMBL" id="KEK19504.1"/>
    </source>
</evidence>
<dbReference type="Gene3D" id="1.10.287.1890">
    <property type="match status" value="1"/>
</dbReference>
<dbReference type="InterPro" id="IPR006901">
    <property type="entry name" value="TrmK"/>
</dbReference>